<evidence type="ECO:0000313" key="2">
    <source>
        <dbReference type="Proteomes" id="UP000452235"/>
    </source>
</evidence>
<dbReference type="AlphaFoldDB" id="A0A5M3Z6G6"/>
<accession>A0A5M3Z6G6</accession>
<gene>
    <name evidence="1" type="ORF">ATEIFO6365_0005051400</name>
</gene>
<dbReference type="OrthoDB" id="4499303at2759"/>
<name>A0A5M3Z6G6_ASPTE</name>
<reference evidence="1 2" key="1">
    <citation type="submission" date="2020-01" db="EMBL/GenBank/DDBJ databases">
        <title>Aspergillus terreus IFO 6365 whole genome shotgun sequence.</title>
        <authorList>
            <person name="Kanamasa S."/>
            <person name="Takahashi H."/>
        </authorList>
    </citation>
    <scope>NUCLEOTIDE SEQUENCE [LARGE SCALE GENOMIC DNA]</scope>
    <source>
        <strain evidence="1 2">IFO 6365</strain>
    </source>
</reference>
<dbReference type="EMBL" id="BLJY01000005">
    <property type="protein sequence ID" value="GFF16324.1"/>
    <property type="molecule type" value="Genomic_DNA"/>
</dbReference>
<sequence>MDSVTAVAKVALYYPLYYLLLGLLRILSFTFQILLTPVTIVGRVGLYFILLPWRFLVKFQAILTFLAVASVIGIITGVILHLTTDTIVELIHKMIVTPSPAFSADYSVTESASGDAGSSGDYEFRRKGRELFPRGGSISPILEEEEEI</sequence>
<evidence type="ECO:0000313" key="1">
    <source>
        <dbReference type="EMBL" id="GFF16324.1"/>
    </source>
</evidence>
<proteinExistence type="predicted"/>
<dbReference type="Proteomes" id="UP000452235">
    <property type="component" value="Unassembled WGS sequence"/>
</dbReference>
<comment type="caution">
    <text evidence="1">The sequence shown here is derived from an EMBL/GenBank/DDBJ whole genome shotgun (WGS) entry which is preliminary data.</text>
</comment>
<protein>
    <submittedName>
        <fullName evidence="1">DUF21 and CBS domain protein</fullName>
    </submittedName>
</protein>
<keyword evidence="2" id="KW-1185">Reference proteome</keyword>
<organism evidence="1 2">
    <name type="scientific">Aspergillus terreus</name>
    <dbReference type="NCBI Taxonomy" id="33178"/>
    <lineage>
        <taxon>Eukaryota</taxon>
        <taxon>Fungi</taxon>
        <taxon>Dikarya</taxon>
        <taxon>Ascomycota</taxon>
        <taxon>Pezizomycotina</taxon>
        <taxon>Eurotiomycetes</taxon>
        <taxon>Eurotiomycetidae</taxon>
        <taxon>Eurotiales</taxon>
        <taxon>Aspergillaceae</taxon>
        <taxon>Aspergillus</taxon>
        <taxon>Aspergillus subgen. Circumdati</taxon>
    </lineage>
</organism>